<evidence type="ECO:0000256" key="7">
    <source>
        <dbReference type="ARBA" id="ARBA00022741"/>
    </source>
</evidence>
<sequence length="262" mass="28931">MLQILLTNDDGYHAAGLKALIEALSGIARITVVAPAKNKSACGHSLTLDRPLRMICMKDDFYKIDDATPTDCVYLSLGNLFKEGYKPDLVVSGINIGANMGEDITYSGTASAAMEAVIQGIPAIAISQVCRNMSQGIDDGMDFDLAKETIVKLVKKIINGSFPLDERKFLNVNIPAIKADECKGFKITKAGYRKYGNDSHRHLNPRGEEYYWIGLHPLIWVPSEDKSCDFEAISDGYVSITPIKLDMTSYKDIENLENWLVD</sequence>
<dbReference type="GO" id="GO:0004309">
    <property type="term" value="F:exopolyphosphatase activity"/>
    <property type="evidence" value="ECO:0007669"/>
    <property type="project" value="TreeGrafter"/>
</dbReference>
<dbReference type="NCBIfam" id="NF001490">
    <property type="entry name" value="PRK00346.1-4"/>
    <property type="match status" value="1"/>
</dbReference>
<feature type="binding site" evidence="9">
    <location>
        <position position="9"/>
    </location>
    <ligand>
        <name>a divalent metal cation</name>
        <dbReference type="ChEBI" id="CHEBI:60240"/>
    </ligand>
</feature>
<dbReference type="KEGG" id="acib:ACBT_1967"/>
<dbReference type="AlphaFoldDB" id="A0A7L5JRL6"/>
<evidence type="ECO:0000256" key="6">
    <source>
        <dbReference type="ARBA" id="ARBA00022723"/>
    </source>
</evidence>
<reference evidence="11 12" key="1">
    <citation type="submission" date="2020-05" db="EMBL/GenBank/DDBJ databases">
        <title>Complete genome sequencing of Campylobacter and Arcobacter type strains.</title>
        <authorList>
            <person name="Miller W.G."/>
            <person name="Yee E."/>
        </authorList>
    </citation>
    <scope>NUCLEOTIDE SEQUENCE [LARGE SCALE GENOMIC DNA]</scope>
    <source>
        <strain evidence="11 12">LMG 21996</strain>
    </source>
</reference>
<keyword evidence="8 9" id="KW-0378">Hydrolase</keyword>
<feature type="domain" description="Survival protein SurE-like phosphatase/nucleotidase" evidence="10">
    <location>
        <begin position="4"/>
        <end position="196"/>
    </location>
</feature>
<evidence type="ECO:0000313" key="11">
    <source>
        <dbReference type="EMBL" id="QKJ27861.1"/>
    </source>
</evidence>
<feature type="binding site" evidence="9">
    <location>
        <position position="10"/>
    </location>
    <ligand>
        <name>a divalent metal cation</name>
        <dbReference type="ChEBI" id="CHEBI:60240"/>
    </ligand>
</feature>
<evidence type="ECO:0000256" key="2">
    <source>
        <dbReference type="ARBA" id="ARBA00001946"/>
    </source>
</evidence>
<evidence type="ECO:0000256" key="4">
    <source>
        <dbReference type="ARBA" id="ARBA00011062"/>
    </source>
</evidence>
<evidence type="ECO:0000256" key="8">
    <source>
        <dbReference type="ARBA" id="ARBA00022801"/>
    </source>
</evidence>
<dbReference type="NCBIfam" id="TIGR00087">
    <property type="entry name" value="surE"/>
    <property type="match status" value="1"/>
</dbReference>
<organism evidence="11 12">
    <name type="scientific">Aliarcobacter cibarius</name>
    <dbReference type="NCBI Taxonomy" id="255507"/>
    <lineage>
        <taxon>Bacteria</taxon>
        <taxon>Pseudomonadati</taxon>
        <taxon>Campylobacterota</taxon>
        <taxon>Epsilonproteobacteria</taxon>
        <taxon>Campylobacterales</taxon>
        <taxon>Arcobacteraceae</taxon>
        <taxon>Aliarcobacter</taxon>
    </lineage>
</organism>
<dbReference type="Gene3D" id="3.40.1210.10">
    <property type="entry name" value="Survival protein SurE-like phosphatase/nucleotidase"/>
    <property type="match status" value="1"/>
</dbReference>
<dbReference type="GO" id="GO:0000166">
    <property type="term" value="F:nucleotide binding"/>
    <property type="evidence" value="ECO:0007669"/>
    <property type="project" value="UniProtKB-KW"/>
</dbReference>
<comment type="similarity">
    <text evidence="4 9">Belongs to the SurE nucleotidase family.</text>
</comment>
<dbReference type="EMBL" id="CP054051">
    <property type="protein sequence ID" value="QKJ27861.1"/>
    <property type="molecule type" value="Genomic_DNA"/>
</dbReference>
<dbReference type="HAMAP" id="MF_00060">
    <property type="entry name" value="SurE"/>
    <property type="match status" value="1"/>
</dbReference>
<evidence type="ECO:0000256" key="9">
    <source>
        <dbReference type="HAMAP-Rule" id="MF_00060"/>
    </source>
</evidence>
<gene>
    <name evidence="11" type="primary">umpG</name>
    <name evidence="9" type="synonym">surE</name>
    <name evidence="11" type="ORF">ACBT_1967</name>
</gene>
<dbReference type="InterPro" id="IPR030048">
    <property type="entry name" value="SurE"/>
</dbReference>
<keyword evidence="6 9" id="KW-0479">Metal-binding</keyword>
<dbReference type="GO" id="GO:0008253">
    <property type="term" value="F:5'-nucleotidase activity"/>
    <property type="evidence" value="ECO:0007669"/>
    <property type="project" value="UniProtKB-UniRule"/>
</dbReference>
<proteinExistence type="inferred from homology"/>
<comment type="subcellular location">
    <subcellularLocation>
        <location evidence="3 9">Cytoplasm</location>
    </subcellularLocation>
</comment>
<dbReference type="PANTHER" id="PTHR30457:SF12">
    <property type="entry name" value="5'_3'-NUCLEOTIDASE SURE"/>
    <property type="match status" value="1"/>
</dbReference>
<dbReference type="GO" id="GO:0046872">
    <property type="term" value="F:metal ion binding"/>
    <property type="evidence" value="ECO:0007669"/>
    <property type="project" value="UniProtKB-UniRule"/>
</dbReference>
<dbReference type="GO" id="GO:0008254">
    <property type="term" value="F:3'-nucleotidase activity"/>
    <property type="evidence" value="ECO:0007669"/>
    <property type="project" value="TreeGrafter"/>
</dbReference>
<feature type="binding site" evidence="9">
    <location>
        <position position="95"/>
    </location>
    <ligand>
        <name>a divalent metal cation</name>
        <dbReference type="ChEBI" id="CHEBI:60240"/>
    </ligand>
</feature>
<keyword evidence="7 9" id="KW-0547">Nucleotide-binding</keyword>
<dbReference type="Proteomes" id="UP000509513">
    <property type="component" value="Chromosome"/>
</dbReference>
<dbReference type="NCBIfam" id="NF001494">
    <property type="entry name" value="PRK00346.2-4"/>
    <property type="match status" value="1"/>
</dbReference>
<dbReference type="OrthoDB" id="9780815at2"/>
<evidence type="ECO:0000256" key="1">
    <source>
        <dbReference type="ARBA" id="ARBA00000815"/>
    </source>
</evidence>
<name>A0A7L5JRL6_9BACT</name>
<dbReference type="InterPro" id="IPR002828">
    <property type="entry name" value="SurE-like_Pase/nucleotidase"/>
</dbReference>
<evidence type="ECO:0000259" key="10">
    <source>
        <dbReference type="Pfam" id="PF01975"/>
    </source>
</evidence>
<dbReference type="RefSeq" id="WP_024774587.1">
    <property type="nucleotide sequence ID" value="NZ_CP054051.1"/>
</dbReference>
<comment type="function">
    <text evidence="9">Nucleotidase that shows phosphatase activity on nucleoside 5'-monophosphates.</text>
</comment>
<dbReference type="InterPro" id="IPR036523">
    <property type="entry name" value="SurE-like_sf"/>
</dbReference>
<dbReference type="GO" id="GO:0005737">
    <property type="term" value="C:cytoplasm"/>
    <property type="evidence" value="ECO:0007669"/>
    <property type="project" value="UniProtKB-SubCell"/>
</dbReference>
<feature type="binding site" evidence="9">
    <location>
        <position position="40"/>
    </location>
    <ligand>
        <name>a divalent metal cation</name>
        <dbReference type="ChEBI" id="CHEBI:60240"/>
    </ligand>
</feature>
<comment type="cofactor">
    <cofactor evidence="2">
        <name>Mg(2+)</name>
        <dbReference type="ChEBI" id="CHEBI:18420"/>
    </cofactor>
</comment>
<dbReference type="PANTHER" id="PTHR30457">
    <property type="entry name" value="5'-NUCLEOTIDASE SURE"/>
    <property type="match status" value="1"/>
</dbReference>
<evidence type="ECO:0000313" key="12">
    <source>
        <dbReference type="Proteomes" id="UP000509513"/>
    </source>
</evidence>
<keyword evidence="5 9" id="KW-0963">Cytoplasm</keyword>
<dbReference type="SUPFAM" id="SSF64167">
    <property type="entry name" value="SurE-like"/>
    <property type="match status" value="1"/>
</dbReference>
<comment type="catalytic activity">
    <reaction evidence="1 9">
        <text>a ribonucleoside 5'-phosphate + H2O = a ribonucleoside + phosphate</text>
        <dbReference type="Rhea" id="RHEA:12484"/>
        <dbReference type="ChEBI" id="CHEBI:15377"/>
        <dbReference type="ChEBI" id="CHEBI:18254"/>
        <dbReference type="ChEBI" id="CHEBI:43474"/>
        <dbReference type="ChEBI" id="CHEBI:58043"/>
        <dbReference type="EC" id="3.1.3.5"/>
    </reaction>
</comment>
<protein>
    <recommendedName>
        <fullName evidence="9">5'-nucleotidase SurE</fullName>
        <ecNumber evidence="9">3.1.3.5</ecNumber>
    </recommendedName>
    <alternativeName>
        <fullName evidence="9">Nucleoside 5'-monophosphate phosphohydrolase</fullName>
    </alternativeName>
</protein>
<dbReference type="EC" id="3.1.3.5" evidence="9"/>
<evidence type="ECO:0000256" key="5">
    <source>
        <dbReference type="ARBA" id="ARBA00022490"/>
    </source>
</evidence>
<dbReference type="FunFam" id="3.40.1210.10:FF:000001">
    <property type="entry name" value="5'/3'-nucleotidase SurE"/>
    <property type="match status" value="1"/>
</dbReference>
<evidence type="ECO:0000256" key="3">
    <source>
        <dbReference type="ARBA" id="ARBA00004496"/>
    </source>
</evidence>
<dbReference type="Pfam" id="PF01975">
    <property type="entry name" value="SurE"/>
    <property type="match status" value="1"/>
</dbReference>
<comment type="cofactor">
    <cofactor evidence="9">
        <name>a divalent metal cation</name>
        <dbReference type="ChEBI" id="CHEBI:60240"/>
    </cofactor>
    <text evidence="9">Binds 1 divalent metal cation per subunit.</text>
</comment>
<accession>A0A7L5JRL6</accession>